<dbReference type="Gramene" id="OE9A077790T1">
    <property type="protein sequence ID" value="OE9A077790C1"/>
    <property type="gene ID" value="OE9A077790"/>
</dbReference>
<sequence length="88" mass="9557">MARHCNGDATSRRSATFTSTSHSASLRCAMATMLTSGPFACETYCSCNLGATRHHSGGTHIRRIATVTIGQQRQSEYRESDSEENGED</sequence>
<name>A0A8S0QZI6_OLEEU</name>
<evidence type="ECO:0000256" key="1">
    <source>
        <dbReference type="SAM" id="MobiDB-lite"/>
    </source>
</evidence>
<feature type="region of interest" description="Disordered" evidence="1">
    <location>
        <begin position="1"/>
        <end position="23"/>
    </location>
</feature>
<feature type="compositionally biased region" description="Low complexity" evidence="1">
    <location>
        <begin position="12"/>
        <end position="23"/>
    </location>
</feature>
<dbReference type="EMBL" id="CACTIH010002012">
    <property type="protein sequence ID" value="CAA2971434.1"/>
    <property type="molecule type" value="Genomic_DNA"/>
</dbReference>
<protein>
    <submittedName>
        <fullName evidence="2">Uncharacterized protein</fullName>
    </submittedName>
</protein>
<gene>
    <name evidence="2" type="ORF">OLEA9_A077790</name>
</gene>
<evidence type="ECO:0000313" key="2">
    <source>
        <dbReference type="EMBL" id="CAA2971434.1"/>
    </source>
</evidence>
<comment type="caution">
    <text evidence="2">The sequence shown here is derived from an EMBL/GenBank/DDBJ whole genome shotgun (WGS) entry which is preliminary data.</text>
</comment>
<feature type="region of interest" description="Disordered" evidence="1">
    <location>
        <begin position="64"/>
        <end position="88"/>
    </location>
</feature>
<reference evidence="2 3" key="1">
    <citation type="submission" date="2019-12" db="EMBL/GenBank/DDBJ databases">
        <authorList>
            <person name="Alioto T."/>
            <person name="Alioto T."/>
            <person name="Gomez Garrido J."/>
        </authorList>
    </citation>
    <scope>NUCLEOTIDE SEQUENCE [LARGE SCALE GENOMIC DNA]</scope>
</reference>
<evidence type="ECO:0000313" key="3">
    <source>
        <dbReference type="Proteomes" id="UP000594638"/>
    </source>
</evidence>
<keyword evidence="3" id="KW-1185">Reference proteome</keyword>
<organism evidence="2 3">
    <name type="scientific">Olea europaea subsp. europaea</name>
    <dbReference type="NCBI Taxonomy" id="158383"/>
    <lineage>
        <taxon>Eukaryota</taxon>
        <taxon>Viridiplantae</taxon>
        <taxon>Streptophyta</taxon>
        <taxon>Embryophyta</taxon>
        <taxon>Tracheophyta</taxon>
        <taxon>Spermatophyta</taxon>
        <taxon>Magnoliopsida</taxon>
        <taxon>eudicotyledons</taxon>
        <taxon>Gunneridae</taxon>
        <taxon>Pentapetalae</taxon>
        <taxon>asterids</taxon>
        <taxon>lamiids</taxon>
        <taxon>Lamiales</taxon>
        <taxon>Oleaceae</taxon>
        <taxon>Oleeae</taxon>
        <taxon>Olea</taxon>
    </lineage>
</organism>
<dbReference type="AlphaFoldDB" id="A0A8S0QZI6"/>
<accession>A0A8S0QZI6</accession>
<dbReference type="Proteomes" id="UP000594638">
    <property type="component" value="Unassembled WGS sequence"/>
</dbReference>
<proteinExistence type="predicted"/>